<evidence type="ECO:0000256" key="13">
    <source>
        <dbReference type="SAM" id="Phobius"/>
    </source>
</evidence>
<evidence type="ECO:0000256" key="8">
    <source>
        <dbReference type="ARBA" id="ARBA00022989"/>
    </source>
</evidence>
<keyword evidence="3" id="KW-0813">Transport</keyword>
<dbReference type="RefSeq" id="WP_348262296.1">
    <property type="nucleotide sequence ID" value="NZ_CP121196.1"/>
</dbReference>
<dbReference type="GO" id="GO:0016020">
    <property type="term" value="C:membrane"/>
    <property type="evidence" value="ECO:0007669"/>
    <property type="project" value="UniProtKB-SubCell"/>
</dbReference>
<dbReference type="EMBL" id="CP121196">
    <property type="protein sequence ID" value="XBH17064.1"/>
    <property type="molecule type" value="Genomic_DNA"/>
</dbReference>
<keyword evidence="4" id="KW-0633">Potassium transport</keyword>
<evidence type="ECO:0000256" key="6">
    <source>
        <dbReference type="ARBA" id="ARBA00022826"/>
    </source>
</evidence>
<evidence type="ECO:0000256" key="1">
    <source>
        <dbReference type="ARBA" id="ARBA00004141"/>
    </source>
</evidence>
<evidence type="ECO:0000256" key="5">
    <source>
        <dbReference type="ARBA" id="ARBA00022692"/>
    </source>
</evidence>
<evidence type="ECO:0000256" key="9">
    <source>
        <dbReference type="ARBA" id="ARBA00023065"/>
    </source>
</evidence>
<proteinExistence type="inferred from homology"/>
<feature type="transmembrane region" description="Helical" evidence="13">
    <location>
        <begin position="39"/>
        <end position="58"/>
    </location>
</feature>
<feature type="transmembrane region" description="Helical" evidence="13">
    <location>
        <begin position="70"/>
        <end position="91"/>
    </location>
</feature>
<protein>
    <submittedName>
        <fullName evidence="14">TMEM175 family protein</fullName>
    </submittedName>
</protein>
<name>A0AAU7DI92_9BACT</name>
<comment type="subcellular location">
    <subcellularLocation>
        <location evidence="1">Membrane</location>
        <topology evidence="1">Multi-pass membrane protein</topology>
    </subcellularLocation>
</comment>
<organism evidence="14">
    <name type="scientific">Telmatobacter sp. DSM 110680</name>
    <dbReference type="NCBI Taxonomy" id="3036704"/>
    <lineage>
        <taxon>Bacteria</taxon>
        <taxon>Pseudomonadati</taxon>
        <taxon>Acidobacteriota</taxon>
        <taxon>Terriglobia</taxon>
        <taxon>Terriglobales</taxon>
        <taxon>Acidobacteriaceae</taxon>
        <taxon>Telmatobacter</taxon>
    </lineage>
</organism>
<keyword evidence="8 13" id="KW-1133">Transmembrane helix</keyword>
<evidence type="ECO:0000256" key="7">
    <source>
        <dbReference type="ARBA" id="ARBA00022958"/>
    </source>
</evidence>
<dbReference type="AlphaFoldDB" id="A0AAU7DI92"/>
<comment type="catalytic activity">
    <reaction evidence="12">
        <text>K(+)(in) = K(+)(out)</text>
        <dbReference type="Rhea" id="RHEA:29463"/>
        <dbReference type="ChEBI" id="CHEBI:29103"/>
    </reaction>
</comment>
<feature type="transmembrane region" description="Helical" evidence="13">
    <location>
        <begin position="6"/>
        <end position="27"/>
    </location>
</feature>
<evidence type="ECO:0000256" key="4">
    <source>
        <dbReference type="ARBA" id="ARBA00022538"/>
    </source>
</evidence>
<dbReference type="GO" id="GO:0005267">
    <property type="term" value="F:potassium channel activity"/>
    <property type="evidence" value="ECO:0007669"/>
    <property type="project" value="UniProtKB-KW"/>
</dbReference>
<keyword evidence="7" id="KW-0630">Potassium</keyword>
<reference evidence="14" key="1">
    <citation type="submission" date="2023-03" db="EMBL/GenBank/DDBJ databases">
        <title>Edaphobacter sp.</title>
        <authorList>
            <person name="Huber K.J."/>
            <person name="Papendorf J."/>
            <person name="Pilke C."/>
            <person name="Bunk B."/>
            <person name="Sproeer C."/>
            <person name="Pester M."/>
        </authorList>
    </citation>
    <scope>NUCLEOTIDE SEQUENCE</scope>
    <source>
        <strain evidence="14">DSM 110680</strain>
    </source>
</reference>
<feature type="transmembrane region" description="Helical" evidence="13">
    <location>
        <begin position="142"/>
        <end position="175"/>
    </location>
</feature>
<feature type="transmembrane region" description="Helical" evidence="13">
    <location>
        <begin position="103"/>
        <end position="122"/>
    </location>
</feature>
<evidence type="ECO:0000256" key="2">
    <source>
        <dbReference type="ARBA" id="ARBA00006920"/>
    </source>
</evidence>
<accession>A0AAU7DI92</accession>
<evidence type="ECO:0000256" key="3">
    <source>
        <dbReference type="ARBA" id="ARBA00022448"/>
    </source>
</evidence>
<comment type="similarity">
    <text evidence="2">Belongs to the TMEM175 family.</text>
</comment>
<keyword evidence="10 13" id="KW-0472">Membrane</keyword>
<gene>
    <name evidence="14" type="ORF">P8935_21145</name>
</gene>
<evidence type="ECO:0000256" key="11">
    <source>
        <dbReference type="ARBA" id="ARBA00023303"/>
    </source>
</evidence>
<dbReference type="GO" id="GO:0015252">
    <property type="term" value="F:proton channel activity"/>
    <property type="evidence" value="ECO:0007669"/>
    <property type="project" value="InterPro"/>
</dbReference>
<keyword evidence="9" id="KW-0406">Ion transport</keyword>
<keyword evidence="11" id="KW-0407">Ion channel</keyword>
<evidence type="ECO:0000313" key="14">
    <source>
        <dbReference type="EMBL" id="XBH17064.1"/>
    </source>
</evidence>
<keyword evidence="6" id="KW-0631">Potassium channel</keyword>
<evidence type="ECO:0000256" key="10">
    <source>
        <dbReference type="ARBA" id="ARBA00023136"/>
    </source>
</evidence>
<sequence length="184" mass="19966">MSPARLEAFSDGVIAVIITIMVLELKVPGPDGVAGVRAVLPTLFLYLLTFVQIGIYWVNHHYLVDEVETVSHGILWANLIFLFCLSLFPFATDWIGVKGLTSFNTALYATVSIFPGLSYMGLWSQIRAQSTAPEHATWGKQIASVALYLAAIPAAYYKPAASLALIGVVAILWLLPPKVEASSN</sequence>
<keyword evidence="5 13" id="KW-0812">Transmembrane</keyword>
<dbReference type="InterPro" id="IPR010617">
    <property type="entry name" value="TMEM175-like"/>
</dbReference>
<evidence type="ECO:0000256" key="12">
    <source>
        <dbReference type="ARBA" id="ARBA00034430"/>
    </source>
</evidence>
<dbReference type="Pfam" id="PF06736">
    <property type="entry name" value="TMEM175"/>
    <property type="match status" value="1"/>
</dbReference>